<dbReference type="EMBL" id="CP080034">
    <property type="protein sequence ID" value="QYC10666.1"/>
    <property type="molecule type" value="Genomic_DNA"/>
</dbReference>
<dbReference type="RefSeq" id="WP_219353406.1">
    <property type="nucleotide sequence ID" value="NZ_CP080034.1"/>
</dbReference>
<sequence>MAPVRPWTNLLDPEFAKGLAEHAARTAERYSWVMDWTPVNEPLTTARFSALYGHWHPHRRDERDFWVALLNQIDATRLSMQAIRAVIPQARLIQTEDFGVTFGTEVWASQIRFENDRRLMTWDLLFGRVVEGHSLYDHLFRLSLGDRLDEIANDPCRPDVIGLNHYVTSDRFLDHRLERYPQASHGGNGSLAYADVEAVRALHGGQGGWRERLRSLWDRYGATLAVTECHLGADPADQVLWFEACWRDAQTLIEEGLDIEAVTAWSLLGAVDWDSLLTRREGRYEPGVFDVSTGQPVAGLLAERLRAVSCEGAGTVSTPGGGGSRDDRRCFFPEVDDPPRGWAA</sequence>
<organism evidence="2 3">
    <name type="scientific">Brevundimonas nasdae</name>
    <dbReference type="NCBI Taxonomy" id="172043"/>
    <lineage>
        <taxon>Bacteria</taxon>
        <taxon>Pseudomonadati</taxon>
        <taxon>Pseudomonadota</taxon>
        <taxon>Alphaproteobacteria</taxon>
        <taxon>Caulobacterales</taxon>
        <taxon>Caulobacteraceae</taxon>
        <taxon>Brevundimonas</taxon>
    </lineage>
</organism>
<proteinExistence type="predicted"/>
<evidence type="ECO:0000313" key="3">
    <source>
        <dbReference type="Proteomes" id="UP000824334"/>
    </source>
</evidence>
<protein>
    <submittedName>
        <fullName evidence="2">Uncharacterized protein</fullName>
    </submittedName>
</protein>
<reference evidence="2 3" key="1">
    <citation type="submission" date="2021-07" db="EMBL/GenBank/DDBJ databases">
        <title>Isolation and characterization of bacteria from a gold mining with a capacity of golden bioaccumulation.</title>
        <authorList>
            <person name="Yang X.J."/>
        </authorList>
    </citation>
    <scope>NUCLEOTIDE SEQUENCE [LARGE SCALE GENOMIC DNA]</scope>
    <source>
        <strain evidence="2 3">Au29</strain>
    </source>
</reference>
<feature type="region of interest" description="Disordered" evidence="1">
    <location>
        <begin position="313"/>
        <end position="344"/>
    </location>
</feature>
<gene>
    <name evidence="2" type="ORF">KWG56_01195</name>
</gene>
<evidence type="ECO:0000313" key="2">
    <source>
        <dbReference type="EMBL" id="QYC10666.1"/>
    </source>
</evidence>
<evidence type="ECO:0000256" key="1">
    <source>
        <dbReference type="SAM" id="MobiDB-lite"/>
    </source>
</evidence>
<name>A0ABX8THF5_9CAUL</name>
<dbReference type="Proteomes" id="UP000824334">
    <property type="component" value="Chromosome"/>
</dbReference>
<keyword evidence="3" id="KW-1185">Reference proteome</keyword>
<accession>A0ABX8THF5</accession>
<dbReference type="GeneID" id="94373861"/>